<feature type="domain" description="Response regulatory" evidence="4">
    <location>
        <begin position="11"/>
        <end position="125"/>
    </location>
</feature>
<dbReference type="Gene3D" id="3.40.50.2300">
    <property type="match status" value="1"/>
</dbReference>
<dbReference type="Proteomes" id="UP001222800">
    <property type="component" value="Chromosome"/>
</dbReference>
<dbReference type="RefSeq" id="WP_277732959.1">
    <property type="nucleotide sequence ID" value="NZ_CP120733.1"/>
</dbReference>
<evidence type="ECO:0000256" key="2">
    <source>
        <dbReference type="ARBA" id="ARBA00024867"/>
    </source>
</evidence>
<dbReference type="EMBL" id="CP120733">
    <property type="protein sequence ID" value="WFD10995.1"/>
    <property type="molecule type" value="Genomic_DNA"/>
</dbReference>
<evidence type="ECO:0000256" key="3">
    <source>
        <dbReference type="PROSITE-ProRule" id="PRU00169"/>
    </source>
</evidence>
<evidence type="ECO:0000313" key="6">
    <source>
        <dbReference type="Proteomes" id="UP001222800"/>
    </source>
</evidence>
<comment type="function">
    <text evidence="2">May play the central regulatory role in sporulation. It may be an element of the effector pathway responsible for the activation of sporulation genes in response to nutritional stress. Spo0A may act in concert with spo0H (a sigma factor) to control the expression of some genes that are critical to the sporulation process.</text>
</comment>
<dbReference type="PANTHER" id="PTHR43228">
    <property type="entry name" value="TWO-COMPONENT RESPONSE REGULATOR"/>
    <property type="match status" value="1"/>
</dbReference>
<evidence type="ECO:0000259" key="4">
    <source>
        <dbReference type="PROSITE" id="PS50110"/>
    </source>
</evidence>
<dbReference type="PANTHER" id="PTHR43228:SF1">
    <property type="entry name" value="TWO-COMPONENT RESPONSE REGULATOR ARR22"/>
    <property type="match status" value="1"/>
</dbReference>
<dbReference type="Pfam" id="PF00072">
    <property type="entry name" value="Response_reg"/>
    <property type="match status" value="1"/>
</dbReference>
<evidence type="ECO:0000313" key="5">
    <source>
        <dbReference type="EMBL" id="WFD10995.1"/>
    </source>
</evidence>
<feature type="modified residue" description="4-aspartylphosphate" evidence="3">
    <location>
        <position position="60"/>
    </location>
</feature>
<dbReference type="SMART" id="SM00448">
    <property type="entry name" value="REC"/>
    <property type="match status" value="1"/>
</dbReference>
<evidence type="ECO:0000256" key="1">
    <source>
        <dbReference type="ARBA" id="ARBA00018672"/>
    </source>
</evidence>
<dbReference type="InterPro" id="IPR011006">
    <property type="entry name" value="CheY-like_superfamily"/>
</dbReference>
<sequence>MESLSMLKNVKILYVEDEPITRNQVERFLKRRVGKVILAENGNDGIEKFNEQKPDIIITDLVMPDMSGIEMMKKIRNNGSKCPCIITSALSDSKTILDTVDLKIEKYLIKPIDINALLKSLNDIVIEELESNKNVLVLDDEVILTDDKKNELELEIRNMYSKYLKRVTGKGAKLIQVLIKGKEIEILLKDNLTVIEESLLSSGCGFTTIETVRKNIYMNTKSEIENQISTLINRKIVLEKTEIYPKEKYERVIFNIK</sequence>
<keyword evidence="6" id="KW-1185">Reference proteome</keyword>
<proteinExistence type="predicted"/>
<dbReference type="PROSITE" id="PS50110">
    <property type="entry name" value="RESPONSE_REGULATORY"/>
    <property type="match status" value="1"/>
</dbReference>
<dbReference type="InterPro" id="IPR052048">
    <property type="entry name" value="ST_Response_Regulator"/>
</dbReference>
<keyword evidence="3" id="KW-0597">Phosphoprotein</keyword>
<dbReference type="SUPFAM" id="SSF52172">
    <property type="entry name" value="CheY-like"/>
    <property type="match status" value="1"/>
</dbReference>
<dbReference type="CDD" id="cd00156">
    <property type="entry name" value="REC"/>
    <property type="match status" value="1"/>
</dbReference>
<accession>A0ABY8EJ36</accession>
<dbReference type="Pfam" id="PF10057">
    <property type="entry name" value="MpsC"/>
    <property type="match status" value="1"/>
</dbReference>
<gene>
    <name evidence="5" type="ORF">P4S50_02665</name>
</gene>
<name>A0ABY8EJ36_9FIRM</name>
<organism evidence="5 6">
    <name type="scientific">Tepidibacter hydrothermalis</name>
    <dbReference type="NCBI Taxonomy" id="3036126"/>
    <lineage>
        <taxon>Bacteria</taxon>
        <taxon>Bacillati</taxon>
        <taxon>Bacillota</taxon>
        <taxon>Clostridia</taxon>
        <taxon>Peptostreptococcales</taxon>
        <taxon>Peptostreptococcaceae</taxon>
        <taxon>Tepidibacter</taxon>
    </lineage>
</organism>
<dbReference type="InterPro" id="IPR018745">
    <property type="entry name" value="MpsC"/>
</dbReference>
<protein>
    <recommendedName>
        <fullName evidence="1">Stage 0 sporulation protein A homolog</fullName>
    </recommendedName>
</protein>
<reference evidence="5 6" key="1">
    <citation type="submission" date="2023-03" db="EMBL/GenBank/DDBJ databases">
        <title>Complete genome sequence of Tepidibacter sp. SWIR-1, isolated from a deep-sea hydrothermal vent.</title>
        <authorList>
            <person name="Li X."/>
        </authorList>
    </citation>
    <scope>NUCLEOTIDE SEQUENCE [LARGE SCALE GENOMIC DNA]</scope>
    <source>
        <strain evidence="5 6">SWIR-1</strain>
    </source>
</reference>
<dbReference type="InterPro" id="IPR001789">
    <property type="entry name" value="Sig_transdc_resp-reg_receiver"/>
</dbReference>